<feature type="compositionally biased region" description="Polar residues" evidence="1">
    <location>
        <begin position="197"/>
        <end position="216"/>
    </location>
</feature>
<evidence type="ECO:0000313" key="4">
    <source>
        <dbReference type="Proteomes" id="UP000324285"/>
    </source>
</evidence>
<dbReference type="AlphaFoldDB" id="A0A5C1NFR4"/>
<protein>
    <recommendedName>
        <fullName evidence="5">Outer membrane lipoprotein carrier protein LolA</fullName>
    </recommendedName>
</protein>
<dbReference type="RefSeq" id="WP_149283183.1">
    <property type="nucleotide sequence ID" value="NZ_CP038437.2"/>
</dbReference>
<dbReference type="Pfam" id="PF19574">
    <property type="entry name" value="LolA_3"/>
    <property type="match status" value="1"/>
</dbReference>
<keyword evidence="2" id="KW-0732">Signal</keyword>
<feature type="chain" id="PRO_5022806021" description="Outer membrane lipoprotein carrier protein LolA" evidence="2">
    <location>
        <begin position="19"/>
        <end position="216"/>
    </location>
</feature>
<sequence>MRYSLLALLLTVSLAATASDTETAPNVGTGSGANASLDLAELSQRLSEKAPECVEFQQQRWLADLGTQVDSQGYFQRQPQGFIWQTLAPVNDRVVLTPDNPDLPPGLKTMLPVLSGLLQGNWASLEQHFSIDLQGSIKQWNTTLTPSDDVVSERLEQIQLNGADRIDQLHLDFRNGDRLMLELSAVSCSDVIGQGSGEQPANDASDTPQEAQGRYQ</sequence>
<evidence type="ECO:0000313" key="3">
    <source>
        <dbReference type="EMBL" id="QEM80529.1"/>
    </source>
</evidence>
<dbReference type="EMBL" id="CP038437">
    <property type="protein sequence ID" value="QEM80529.1"/>
    <property type="molecule type" value="Genomic_DNA"/>
</dbReference>
<reference evidence="3" key="1">
    <citation type="submission" date="2021-02" db="EMBL/GenBank/DDBJ databases">
        <title>Strain Y2R2, a novel species of the genus Halomonas.</title>
        <authorList>
            <person name="Huang H."/>
        </authorList>
    </citation>
    <scope>NUCLEOTIDE SEQUENCE</scope>
    <source>
        <strain evidence="3">Y2R2</strain>
    </source>
</reference>
<evidence type="ECO:0000256" key="2">
    <source>
        <dbReference type="SAM" id="SignalP"/>
    </source>
</evidence>
<organism evidence="3 4">
    <name type="scientific">Halomonas binhaiensis</name>
    <dbReference type="NCBI Taxonomy" id="2562282"/>
    <lineage>
        <taxon>Bacteria</taxon>
        <taxon>Pseudomonadati</taxon>
        <taxon>Pseudomonadota</taxon>
        <taxon>Gammaproteobacteria</taxon>
        <taxon>Oceanospirillales</taxon>
        <taxon>Halomonadaceae</taxon>
        <taxon>Halomonas</taxon>
    </lineage>
</organism>
<name>A0A5C1NFR4_9GAMM</name>
<proteinExistence type="predicted"/>
<keyword evidence="4" id="KW-1185">Reference proteome</keyword>
<evidence type="ECO:0000256" key="1">
    <source>
        <dbReference type="SAM" id="MobiDB-lite"/>
    </source>
</evidence>
<dbReference type="InterPro" id="IPR004564">
    <property type="entry name" value="OM_lipoprot_carrier_LolA-like"/>
</dbReference>
<dbReference type="KEGG" id="hbh:E4T21_02365"/>
<dbReference type="Proteomes" id="UP000324285">
    <property type="component" value="Chromosome"/>
</dbReference>
<accession>A0A5C1NFR4</accession>
<feature type="region of interest" description="Disordered" evidence="1">
    <location>
        <begin position="192"/>
        <end position="216"/>
    </location>
</feature>
<evidence type="ECO:0008006" key="5">
    <source>
        <dbReference type="Google" id="ProtNLM"/>
    </source>
</evidence>
<gene>
    <name evidence="3" type="ORF">E4T21_02365</name>
</gene>
<dbReference type="OrthoDB" id="6372173at2"/>
<feature type="signal peptide" evidence="2">
    <location>
        <begin position="1"/>
        <end position="18"/>
    </location>
</feature>